<keyword evidence="3" id="KW-0695">RNA-directed DNA polymerase</keyword>
<dbReference type="AlphaFoldDB" id="A0A5A7VB53"/>
<dbReference type="GO" id="GO:0003964">
    <property type="term" value="F:RNA-directed DNA polymerase activity"/>
    <property type="evidence" value="ECO:0007669"/>
    <property type="project" value="UniProtKB-KW"/>
</dbReference>
<dbReference type="STRING" id="1194695.A0A5A7VB53"/>
<feature type="compositionally biased region" description="Polar residues" evidence="1">
    <location>
        <begin position="54"/>
        <end position="70"/>
    </location>
</feature>
<evidence type="ECO:0000256" key="1">
    <source>
        <dbReference type="SAM" id="MobiDB-lite"/>
    </source>
</evidence>
<dbReference type="EMBL" id="SSTD01002692">
    <property type="protein sequence ID" value="TYK27509.1"/>
    <property type="molecule type" value="Genomic_DNA"/>
</dbReference>
<protein>
    <submittedName>
        <fullName evidence="3">Reverse transcriptase</fullName>
    </submittedName>
</protein>
<keyword evidence="3" id="KW-0808">Transferase</keyword>
<dbReference type="EMBL" id="SSTE01002941">
    <property type="protein sequence ID" value="KAA0063135.1"/>
    <property type="molecule type" value="Genomic_DNA"/>
</dbReference>
<dbReference type="PANTHER" id="PTHR37984:SF5">
    <property type="entry name" value="PROTEIN NYNRIN-LIKE"/>
    <property type="match status" value="1"/>
</dbReference>
<gene>
    <name evidence="4" type="ORF">E5676_scaffold1213G00060</name>
    <name evidence="3" type="ORF">E6C27_scaffold381G00100</name>
</gene>
<feature type="domain" description="Integrase zinc-binding" evidence="2">
    <location>
        <begin position="341"/>
        <end position="392"/>
    </location>
</feature>
<evidence type="ECO:0000313" key="5">
    <source>
        <dbReference type="Proteomes" id="UP000321393"/>
    </source>
</evidence>
<name>A0A5A7VB53_CUCMM</name>
<evidence type="ECO:0000313" key="4">
    <source>
        <dbReference type="EMBL" id="TYK27509.1"/>
    </source>
</evidence>
<organism evidence="3 5">
    <name type="scientific">Cucumis melo var. makuwa</name>
    <name type="common">Oriental melon</name>
    <dbReference type="NCBI Taxonomy" id="1194695"/>
    <lineage>
        <taxon>Eukaryota</taxon>
        <taxon>Viridiplantae</taxon>
        <taxon>Streptophyta</taxon>
        <taxon>Embryophyta</taxon>
        <taxon>Tracheophyta</taxon>
        <taxon>Spermatophyta</taxon>
        <taxon>Magnoliopsida</taxon>
        <taxon>eudicotyledons</taxon>
        <taxon>Gunneridae</taxon>
        <taxon>Pentapetalae</taxon>
        <taxon>rosids</taxon>
        <taxon>fabids</taxon>
        <taxon>Cucurbitales</taxon>
        <taxon>Cucurbitaceae</taxon>
        <taxon>Benincaseae</taxon>
        <taxon>Cucumis</taxon>
    </lineage>
</organism>
<dbReference type="OrthoDB" id="2430298at2759"/>
<reference evidence="5 6" key="1">
    <citation type="submission" date="2019-08" db="EMBL/GenBank/DDBJ databases">
        <title>Draft genome sequences of two oriental melons (Cucumis melo L. var makuwa).</title>
        <authorList>
            <person name="Kwon S.-Y."/>
        </authorList>
    </citation>
    <scope>NUCLEOTIDE SEQUENCE [LARGE SCALE GENOMIC DNA]</scope>
    <source>
        <strain evidence="6">cv. Chang Bougi</strain>
        <strain evidence="5">cv. SW 3</strain>
        <tissue evidence="3">Leaf</tissue>
    </source>
</reference>
<dbReference type="Proteomes" id="UP000321947">
    <property type="component" value="Unassembled WGS sequence"/>
</dbReference>
<dbReference type="Gene3D" id="3.10.10.10">
    <property type="entry name" value="HIV Type 1 Reverse Transcriptase, subunit A, domain 1"/>
    <property type="match status" value="1"/>
</dbReference>
<accession>A0A5A7VB53</accession>
<dbReference type="Proteomes" id="UP000321393">
    <property type="component" value="Unassembled WGS sequence"/>
</dbReference>
<dbReference type="Pfam" id="PF17921">
    <property type="entry name" value="Integrase_H2C2"/>
    <property type="match status" value="1"/>
</dbReference>
<comment type="caution">
    <text evidence="3">The sequence shown here is derived from an EMBL/GenBank/DDBJ whole genome shotgun (WGS) entry which is preliminary data.</text>
</comment>
<dbReference type="InterPro" id="IPR043128">
    <property type="entry name" value="Rev_trsase/Diguanyl_cyclase"/>
</dbReference>
<sequence length="392" mass="45097">MSKKDKVFCFVKWLKLWAKAKLYEQRVQDVTSVYAAGERLFDFSNDSQDVRCHLSSSSEGNKNNCPSSPITARKDKPLNGDRRPHKSNTGNTWRGPSERRKLITSNDGLENFVLFLKRVGETSTPLERGLMYVDTWINQKPTKSIMVDFGATHNFITEAEDKCLNLCWEKDAERMKVMNPVVVKMDDLDVVFGMEFLLEHQSGYYQVRIIEGDEPKTTRVTRYGVFKFLKMSFGLTNAPGTSCTLMNQGFSKRASPQIELLKKDVQWGLDPECQAAFDGLEQVMMEGPVLGIVDVTKPFEVEIDAFDYALRAKAGKTRQFWVEENLLVTKGNRLYVSRVGDLRKKLLHECQETLWAGHPERQRTYALLKKGYFWPNMRDDVMQYTKTCLICQ</sequence>
<proteinExistence type="predicted"/>
<dbReference type="SUPFAM" id="SSF56672">
    <property type="entry name" value="DNA/RNA polymerases"/>
    <property type="match status" value="1"/>
</dbReference>
<dbReference type="InterPro" id="IPR050951">
    <property type="entry name" value="Retrovirus_Pol_polyprotein"/>
</dbReference>
<feature type="compositionally biased region" description="Basic and acidic residues" evidence="1">
    <location>
        <begin position="72"/>
        <end position="82"/>
    </location>
</feature>
<evidence type="ECO:0000259" key="2">
    <source>
        <dbReference type="Pfam" id="PF17921"/>
    </source>
</evidence>
<dbReference type="InterPro" id="IPR041588">
    <property type="entry name" value="Integrase_H2C2"/>
</dbReference>
<feature type="region of interest" description="Disordered" evidence="1">
    <location>
        <begin position="52"/>
        <end position="100"/>
    </location>
</feature>
<dbReference type="Gene3D" id="1.10.340.70">
    <property type="match status" value="1"/>
</dbReference>
<dbReference type="InterPro" id="IPR043502">
    <property type="entry name" value="DNA/RNA_pol_sf"/>
</dbReference>
<dbReference type="Gene3D" id="3.30.70.270">
    <property type="match status" value="1"/>
</dbReference>
<keyword evidence="3" id="KW-0548">Nucleotidyltransferase</keyword>
<evidence type="ECO:0000313" key="6">
    <source>
        <dbReference type="Proteomes" id="UP000321947"/>
    </source>
</evidence>
<evidence type="ECO:0000313" key="3">
    <source>
        <dbReference type="EMBL" id="KAA0063135.1"/>
    </source>
</evidence>
<dbReference type="PANTHER" id="PTHR37984">
    <property type="entry name" value="PROTEIN CBG26694"/>
    <property type="match status" value="1"/>
</dbReference>